<dbReference type="STRING" id="882378.RBRH_00783"/>
<evidence type="ECO:0000313" key="1">
    <source>
        <dbReference type="EMBL" id="CBW73632.1"/>
    </source>
</evidence>
<dbReference type="EMBL" id="FR687359">
    <property type="protein sequence ID" value="CBW73632.1"/>
    <property type="molecule type" value="Genomic_DNA"/>
</dbReference>
<gene>
    <name evidence="1" type="ordered locus">RBRH_00783</name>
</gene>
<evidence type="ECO:0000313" key="2">
    <source>
        <dbReference type="Proteomes" id="UP000007437"/>
    </source>
</evidence>
<dbReference type="HOGENOM" id="CLU_3325735_0_0_4"/>
<sequence>MVFGAGRAVLSPINYASSLVWHRKDAMRNAKVATLTAF</sequence>
<proteinExistence type="predicted"/>
<accession>E5AKG0</accession>
<dbReference type="AlphaFoldDB" id="E5AKG0"/>
<dbReference type="Proteomes" id="UP000007437">
    <property type="component" value="Chromosome"/>
</dbReference>
<dbReference type="KEGG" id="brh:RBRH_00783"/>
<protein>
    <submittedName>
        <fullName evidence="1">Uncharacterized protein</fullName>
    </submittedName>
</protein>
<organism evidence="1 2">
    <name type="scientific">Mycetohabitans rhizoxinica (strain DSM 19002 / CIP 109453 / HKI 454)</name>
    <name type="common">Paraburkholderia rhizoxinica</name>
    <dbReference type="NCBI Taxonomy" id="882378"/>
    <lineage>
        <taxon>Bacteria</taxon>
        <taxon>Pseudomonadati</taxon>
        <taxon>Pseudomonadota</taxon>
        <taxon>Betaproteobacteria</taxon>
        <taxon>Burkholderiales</taxon>
        <taxon>Burkholderiaceae</taxon>
        <taxon>Mycetohabitans</taxon>
    </lineage>
</organism>
<name>E5AKG0_MYCRK</name>
<reference evidence="1 2" key="1">
    <citation type="journal article" date="2011" name="J. Bacteriol.">
        <title>Complete genome sequence of Burkholderia rhizoxinica, an endosymbiont of Rhizopus microsporus.</title>
        <authorList>
            <person name="Lackner G."/>
            <person name="Moebius N."/>
            <person name="Partida-Martinez L."/>
            <person name="Hertweck C."/>
        </authorList>
    </citation>
    <scope>NUCLEOTIDE SEQUENCE [LARGE SCALE GENOMIC DNA]</scope>
    <source>
        <strain evidence="2">DSM 19002 / CIP 109453 / HKI 454</strain>
    </source>
</reference>